<protein>
    <submittedName>
        <fullName evidence="2">Uncharacterized protein</fullName>
    </submittedName>
</protein>
<sequence length="132" mass="15486">MKKTVLSENQTYFSTNINEMASAKLSPYRFFSSKSEEAIDKLRDEFKKMDKHSIEDSYFLDFHKQSSQSLRLKTKPISLVVLTERQMAEEDEDEDHDPREIKKQKIAPDKTVGPLLLSGRSFCYVRTYFTVF</sequence>
<evidence type="ECO:0000313" key="2">
    <source>
        <dbReference type="EMBL" id="EMY15720.1"/>
    </source>
</evidence>
<accession>N1UI64</accession>
<feature type="region of interest" description="Disordered" evidence="1">
    <location>
        <begin position="86"/>
        <end position="105"/>
    </location>
</feature>
<name>N1UI64_9LEPT</name>
<dbReference type="Proteomes" id="UP000012249">
    <property type="component" value="Unassembled WGS sequence"/>
</dbReference>
<comment type="caution">
    <text evidence="2">The sequence shown here is derived from an EMBL/GenBank/DDBJ whole genome shotgun (WGS) entry which is preliminary data.</text>
</comment>
<feature type="compositionally biased region" description="Basic and acidic residues" evidence="1">
    <location>
        <begin position="96"/>
        <end position="105"/>
    </location>
</feature>
<dbReference type="AlphaFoldDB" id="N1UI64"/>
<reference evidence="2 3" key="1">
    <citation type="submission" date="2013-02" db="EMBL/GenBank/DDBJ databases">
        <authorList>
            <person name="Harkins D.M."/>
            <person name="Durkin A.S."/>
            <person name="Brinkac L.M."/>
            <person name="Haft D.H."/>
            <person name="Selengut J.D."/>
            <person name="Sanka R."/>
            <person name="DePew J."/>
            <person name="Purushe J."/>
            <person name="Haake D.A."/>
            <person name="Matsunaga J."/>
            <person name="Vinetz J.M."/>
            <person name="Sutton G.G."/>
            <person name="Nierman W.C."/>
            <person name="Fouts D.E."/>
        </authorList>
    </citation>
    <scope>NUCLEOTIDE SEQUENCE [LARGE SCALE GENOMIC DNA]</scope>
    <source>
        <strain evidence="2 3">Ecochallenge</strain>
    </source>
</reference>
<proteinExistence type="predicted"/>
<organism evidence="2 3">
    <name type="scientific">Leptospira weilii str. Ecochallenge</name>
    <dbReference type="NCBI Taxonomy" id="1049986"/>
    <lineage>
        <taxon>Bacteria</taxon>
        <taxon>Pseudomonadati</taxon>
        <taxon>Spirochaetota</taxon>
        <taxon>Spirochaetia</taxon>
        <taxon>Leptospirales</taxon>
        <taxon>Leptospiraceae</taxon>
        <taxon>Leptospira</taxon>
    </lineage>
</organism>
<evidence type="ECO:0000256" key="1">
    <source>
        <dbReference type="SAM" id="MobiDB-lite"/>
    </source>
</evidence>
<dbReference type="EMBL" id="AHMI02000068">
    <property type="protein sequence ID" value="EMY15720.1"/>
    <property type="molecule type" value="Genomic_DNA"/>
</dbReference>
<gene>
    <name evidence="2" type="ORF">LEP1GSC043_0697</name>
</gene>
<evidence type="ECO:0000313" key="3">
    <source>
        <dbReference type="Proteomes" id="UP000012249"/>
    </source>
</evidence>